<gene>
    <name evidence="10" type="ORF">ACFSBT_09765</name>
</gene>
<proteinExistence type="inferred from homology"/>
<dbReference type="Pfam" id="PF02687">
    <property type="entry name" value="FtsX"/>
    <property type="match status" value="1"/>
</dbReference>
<protein>
    <submittedName>
        <fullName evidence="10">ABC transporter permease</fullName>
    </submittedName>
</protein>
<keyword evidence="2" id="KW-1003">Cell membrane</keyword>
<dbReference type="InterPro" id="IPR003838">
    <property type="entry name" value="ABC3_permease_C"/>
</dbReference>
<feature type="domain" description="ABC3 transporter permease C-terminal" evidence="8">
    <location>
        <begin position="293"/>
        <end position="405"/>
    </location>
</feature>
<feature type="domain" description="MacB-like periplasmic core" evidence="9">
    <location>
        <begin position="21"/>
        <end position="249"/>
    </location>
</feature>
<sequence>MHWRESVGLAWDAVQSHRIRSLLTTIGVVIGVGAIIALITLSGSLQAGLVGNLAGDASTLNVWAGPTATPDTIGSGARPVFTERDRVAIEQLESVEQVLVRGSVGLSAIELGNDTVAGRGAVAVDAAYFESIRFESGRGFNSGERAVVVNPAGAGLFRDNLTVGSTVQLTPPRGEPVDAKVVGILPDSNAVDPFDGLGEKPRFYVPIDPFYQQSTTLQGVNESTVVYPIMFVRPTSVSEATTAREAVRSYLEDDSDAATLMPQGYAFSIQTTGQFLTVLLSFVRTLSLFVLGVAIIALVVGSVGIANVMLVSVTERTHEVGVLRAIGAQRREILTLFLIEAGLIGIIGSAIGVAVGLLAGYVGTVILEVPFVIFWEWTGLAFSVGVAVGILSGVYPAWRASRIEPTQAMGYE</sequence>
<dbReference type="Pfam" id="PF12704">
    <property type="entry name" value="MacB_PCD"/>
    <property type="match status" value="1"/>
</dbReference>
<dbReference type="InterPro" id="IPR025857">
    <property type="entry name" value="MacB_PCD"/>
</dbReference>
<keyword evidence="3 7" id="KW-0812">Transmembrane</keyword>
<dbReference type="AlphaFoldDB" id="A0ABD6AV97"/>
<evidence type="ECO:0000256" key="4">
    <source>
        <dbReference type="ARBA" id="ARBA00022989"/>
    </source>
</evidence>
<evidence type="ECO:0000256" key="7">
    <source>
        <dbReference type="SAM" id="Phobius"/>
    </source>
</evidence>
<keyword evidence="11" id="KW-1185">Reference proteome</keyword>
<evidence type="ECO:0000259" key="8">
    <source>
        <dbReference type="Pfam" id="PF02687"/>
    </source>
</evidence>
<dbReference type="Proteomes" id="UP001597187">
    <property type="component" value="Unassembled WGS sequence"/>
</dbReference>
<dbReference type="RefSeq" id="WP_250873539.1">
    <property type="nucleotide sequence ID" value="NZ_JALXFV010000004.1"/>
</dbReference>
<evidence type="ECO:0000313" key="11">
    <source>
        <dbReference type="Proteomes" id="UP001597187"/>
    </source>
</evidence>
<accession>A0ABD6AV97</accession>
<evidence type="ECO:0000256" key="5">
    <source>
        <dbReference type="ARBA" id="ARBA00023136"/>
    </source>
</evidence>
<dbReference type="EMBL" id="JBHUDC010000004">
    <property type="protein sequence ID" value="MFD1513564.1"/>
    <property type="molecule type" value="Genomic_DNA"/>
</dbReference>
<feature type="transmembrane region" description="Helical" evidence="7">
    <location>
        <begin position="374"/>
        <end position="398"/>
    </location>
</feature>
<comment type="subcellular location">
    <subcellularLocation>
        <location evidence="1">Cell membrane</location>
        <topology evidence="1">Multi-pass membrane protein</topology>
    </subcellularLocation>
</comment>
<reference evidence="10 11" key="1">
    <citation type="journal article" date="2019" name="Int. J. Syst. Evol. Microbiol.">
        <title>The Global Catalogue of Microorganisms (GCM) 10K type strain sequencing project: providing services to taxonomists for standard genome sequencing and annotation.</title>
        <authorList>
            <consortium name="The Broad Institute Genomics Platform"/>
            <consortium name="The Broad Institute Genome Sequencing Center for Infectious Disease"/>
            <person name="Wu L."/>
            <person name="Ma J."/>
        </authorList>
    </citation>
    <scope>NUCLEOTIDE SEQUENCE [LARGE SCALE GENOMIC DNA]</scope>
    <source>
        <strain evidence="10 11">CGMCC 1.12563</strain>
    </source>
</reference>
<evidence type="ECO:0000256" key="1">
    <source>
        <dbReference type="ARBA" id="ARBA00004651"/>
    </source>
</evidence>
<dbReference type="GO" id="GO:0005886">
    <property type="term" value="C:plasma membrane"/>
    <property type="evidence" value="ECO:0007669"/>
    <property type="project" value="UniProtKB-SubCell"/>
</dbReference>
<dbReference type="PANTHER" id="PTHR30572">
    <property type="entry name" value="MEMBRANE COMPONENT OF TRANSPORTER-RELATED"/>
    <property type="match status" value="1"/>
</dbReference>
<dbReference type="InterPro" id="IPR050250">
    <property type="entry name" value="Macrolide_Exporter_MacB"/>
</dbReference>
<evidence type="ECO:0000259" key="9">
    <source>
        <dbReference type="Pfam" id="PF12704"/>
    </source>
</evidence>
<organism evidence="10 11">
    <name type="scientific">Halomarina rubra</name>
    <dbReference type="NCBI Taxonomy" id="2071873"/>
    <lineage>
        <taxon>Archaea</taxon>
        <taxon>Methanobacteriati</taxon>
        <taxon>Methanobacteriota</taxon>
        <taxon>Stenosarchaea group</taxon>
        <taxon>Halobacteria</taxon>
        <taxon>Halobacteriales</taxon>
        <taxon>Natronomonadaceae</taxon>
        <taxon>Halomarina</taxon>
    </lineage>
</organism>
<evidence type="ECO:0000313" key="10">
    <source>
        <dbReference type="EMBL" id="MFD1513564.1"/>
    </source>
</evidence>
<feature type="transmembrane region" description="Helical" evidence="7">
    <location>
        <begin position="21"/>
        <end position="41"/>
    </location>
</feature>
<keyword evidence="4 7" id="KW-1133">Transmembrane helix</keyword>
<name>A0ABD6AV97_9EURY</name>
<evidence type="ECO:0000256" key="6">
    <source>
        <dbReference type="ARBA" id="ARBA00038076"/>
    </source>
</evidence>
<dbReference type="PANTHER" id="PTHR30572:SF4">
    <property type="entry name" value="ABC TRANSPORTER PERMEASE YTRF"/>
    <property type="match status" value="1"/>
</dbReference>
<comment type="caution">
    <text evidence="10">The sequence shown here is derived from an EMBL/GenBank/DDBJ whole genome shotgun (WGS) entry which is preliminary data.</text>
</comment>
<keyword evidence="5 7" id="KW-0472">Membrane</keyword>
<comment type="similarity">
    <text evidence="6">Belongs to the ABC-4 integral membrane protein family.</text>
</comment>
<feature type="transmembrane region" description="Helical" evidence="7">
    <location>
        <begin position="334"/>
        <end position="362"/>
    </location>
</feature>
<feature type="transmembrane region" description="Helical" evidence="7">
    <location>
        <begin position="286"/>
        <end position="313"/>
    </location>
</feature>
<evidence type="ECO:0000256" key="3">
    <source>
        <dbReference type="ARBA" id="ARBA00022692"/>
    </source>
</evidence>
<evidence type="ECO:0000256" key="2">
    <source>
        <dbReference type="ARBA" id="ARBA00022475"/>
    </source>
</evidence>